<proteinExistence type="predicted"/>
<dbReference type="PANTHER" id="PTHR28080:SF1">
    <property type="entry name" value="PEROXISOMAL BIOGENESIS FACTOR 3"/>
    <property type="match status" value="1"/>
</dbReference>
<evidence type="ECO:0000313" key="4">
    <source>
        <dbReference type="Proteomes" id="UP000241890"/>
    </source>
</evidence>
<evidence type="ECO:0000256" key="1">
    <source>
        <dbReference type="SAM" id="MobiDB-lite"/>
    </source>
</evidence>
<dbReference type="AlphaFoldDB" id="A0A2R5G1R0"/>
<accession>A0A2R5G1R0</accession>
<keyword evidence="2" id="KW-0812">Transmembrane</keyword>
<keyword evidence="4" id="KW-1185">Reference proteome</keyword>
<evidence type="ECO:0000256" key="2">
    <source>
        <dbReference type="SAM" id="Phobius"/>
    </source>
</evidence>
<comment type="caution">
    <text evidence="3">The sequence shown here is derived from an EMBL/GenBank/DDBJ whole genome shotgun (WGS) entry which is preliminary data.</text>
</comment>
<feature type="compositionally biased region" description="Gly residues" evidence="1">
    <location>
        <begin position="554"/>
        <end position="567"/>
    </location>
</feature>
<dbReference type="GO" id="GO:0045046">
    <property type="term" value="P:protein import into peroxisome membrane"/>
    <property type="evidence" value="ECO:0007669"/>
    <property type="project" value="TreeGrafter"/>
</dbReference>
<feature type="region of interest" description="Disordered" evidence="1">
    <location>
        <begin position="369"/>
        <end position="426"/>
    </location>
</feature>
<keyword evidence="2" id="KW-1133">Transmembrane helix</keyword>
<dbReference type="InterPro" id="IPR006966">
    <property type="entry name" value="Peroxin-3"/>
</dbReference>
<reference evidence="3 4" key="1">
    <citation type="submission" date="2017-12" db="EMBL/GenBank/DDBJ databases">
        <title>Sequencing, de novo assembly and annotation of complete genome of a new Thraustochytrid species, strain FCC1311.</title>
        <authorList>
            <person name="Sedici K."/>
            <person name="Godart F."/>
            <person name="Aiese Cigliano R."/>
            <person name="Sanseverino W."/>
            <person name="Barakat M."/>
            <person name="Ortet P."/>
            <person name="Marechal E."/>
            <person name="Cagnac O."/>
            <person name="Amato A."/>
        </authorList>
    </citation>
    <scope>NUCLEOTIDE SEQUENCE [LARGE SCALE GENOMIC DNA]</scope>
</reference>
<evidence type="ECO:0000313" key="3">
    <source>
        <dbReference type="EMBL" id="GBG24957.1"/>
    </source>
</evidence>
<feature type="compositionally biased region" description="Polar residues" evidence="1">
    <location>
        <begin position="393"/>
        <end position="419"/>
    </location>
</feature>
<feature type="region of interest" description="Disordered" evidence="1">
    <location>
        <begin position="450"/>
        <end position="472"/>
    </location>
</feature>
<dbReference type="OrthoDB" id="206973at2759"/>
<dbReference type="EMBL" id="BEYU01000009">
    <property type="protein sequence ID" value="GBG24957.1"/>
    <property type="molecule type" value="Genomic_DNA"/>
</dbReference>
<dbReference type="PANTHER" id="PTHR28080">
    <property type="entry name" value="PEROXISOMAL BIOGENESIS FACTOR 3"/>
    <property type="match status" value="1"/>
</dbReference>
<keyword evidence="2" id="KW-0472">Membrane</keyword>
<feature type="compositionally biased region" description="Low complexity" evidence="1">
    <location>
        <begin position="609"/>
        <end position="624"/>
    </location>
</feature>
<feature type="region of interest" description="Disordered" evidence="1">
    <location>
        <begin position="595"/>
        <end position="624"/>
    </location>
</feature>
<sequence length="624" mass="66736">MSDYLGRTWDFLKWHKKKFIALGSVTALGVGGYYYAKRMVLDGMRQVEELGRGLQEKMMETQYRESELARVRAECGSMILTFVPPLRNMVKKLTDPKPVTERLKAVRLKRKNEGMPSAQDEEEVMQLWDELKVISLARLIVSIYALGLLNCVLRIQLHILGRYAFEEAISQRRAEAAASSETADAAGVKQLEAGVEGAASASHVSEESTGLVSQRLRESFLFSGSDHFMNSGSGMETMLYHIQESIQRATKDWHMGTDATVNRWDILNMIDKIREEVEGRGTDGAEGGLRLSEVTRSWIVKCLVPEDEEGVLSPDPDLNDEQNAMLRDMLEETLDMIESPNFALSAEQTFDRLFDALHKLVQNRPFEVYRRGGAGGGAKSTTPKPVAKDAAPQDTTGGEGAQTSPSSSTEKSADTPATENNEDNEDRFSLTKIIVNLKVASGQVLEENALRAPGTPPADGFASGDEAPAPPRSEFQQALSQVPALDDLCNAVFQQGTDEDSSLDDLGLGALGLGDGGLGGLASLLGGLDGGAGGDGDMNEAELMKMLTQGLMGGPGGPGGIGGGFGSGSPSSGSSGMDGDFNEAQLMQMFQAMAAQGFDPNATPGGVANSGNNTNSGKTTTLQS</sequence>
<protein>
    <submittedName>
        <fullName evidence="3">Peroxisomal biosis factor 3</fullName>
    </submittedName>
</protein>
<feature type="region of interest" description="Disordered" evidence="1">
    <location>
        <begin position="554"/>
        <end position="580"/>
    </location>
</feature>
<dbReference type="InParanoid" id="A0A2R5G1R0"/>
<name>A0A2R5G1R0_9STRA</name>
<dbReference type="Proteomes" id="UP000241890">
    <property type="component" value="Unassembled WGS sequence"/>
</dbReference>
<dbReference type="Pfam" id="PF04882">
    <property type="entry name" value="Peroxin-3"/>
    <property type="match status" value="1"/>
</dbReference>
<organism evidence="3 4">
    <name type="scientific">Hondaea fermentalgiana</name>
    <dbReference type="NCBI Taxonomy" id="2315210"/>
    <lineage>
        <taxon>Eukaryota</taxon>
        <taxon>Sar</taxon>
        <taxon>Stramenopiles</taxon>
        <taxon>Bigyra</taxon>
        <taxon>Labyrinthulomycetes</taxon>
        <taxon>Thraustochytrida</taxon>
        <taxon>Thraustochytriidae</taxon>
        <taxon>Hondaea</taxon>
    </lineage>
</organism>
<gene>
    <name evidence="3" type="ORF">FCC1311_011742</name>
</gene>
<dbReference type="GO" id="GO:0005778">
    <property type="term" value="C:peroxisomal membrane"/>
    <property type="evidence" value="ECO:0007669"/>
    <property type="project" value="InterPro"/>
</dbReference>
<dbReference type="GO" id="GO:0030674">
    <property type="term" value="F:protein-macromolecule adaptor activity"/>
    <property type="evidence" value="ECO:0007669"/>
    <property type="project" value="TreeGrafter"/>
</dbReference>
<feature type="transmembrane region" description="Helical" evidence="2">
    <location>
        <begin position="19"/>
        <end position="36"/>
    </location>
</feature>